<feature type="transmembrane region" description="Helical" evidence="6">
    <location>
        <begin position="70"/>
        <end position="90"/>
    </location>
</feature>
<organism evidence="7 8">
    <name type="scientific">Opisthorchis viverrini</name>
    <name type="common">Southeast Asian liver fluke</name>
    <dbReference type="NCBI Taxonomy" id="6198"/>
    <lineage>
        <taxon>Eukaryota</taxon>
        <taxon>Metazoa</taxon>
        <taxon>Spiralia</taxon>
        <taxon>Lophotrochozoa</taxon>
        <taxon>Platyhelminthes</taxon>
        <taxon>Trematoda</taxon>
        <taxon>Digenea</taxon>
        <taxon>Opisthorchiida</taxon>
        <taxon>Opisthorchiata</taxon>
        <taxon>Opisthorchiidae</taxon>
        <taxon>Opisthorchis</taxon>
    </lineage>
</organism>
<keyword evidence="5 6" id="KW-0472">Membrane</keyword>
<keyword evidence="2" id="KW-0813">Transport</keyword>
<feature type="transmembrane region" description="Helical" evidence="6">
    <location>
        <begin position="266"/>
        <end position="292"/>
    </location>
</feature>
<evidence type="ECO:0000256" key="3">
    <source>
        <dbReference type="ARBA" id="ARBA00022692"/>
    </source>
</evidence>
<dbReference type="Gene3D" id="1.20.1740.10">
    <property type="entry name" value="Amino acid/polyamine transporter I"/>
    <property type="match status" value="1"/>
</dbReference>
<evidence type="ECO:0000256" key="1">
    <source>
        <dbReference type="ARBA" id="ARBA00004141"/>
    </source>
</evidence>
<evidence type="ECO:0000256" key="5">
    <source>
        <dbReference type="ARBA" id="ARBA00023136"/>
    </source>
</evidence>
<accession>A0A1S8X4R6</accession>
<comment type="subcellular location">
    <subcellularLocation>
        <location evidence="1">Membrane</location>
        <topology evidence="1">Multi-pass membrane protein</topology>
    </subcellularLocation>
</comment>
<feature type="transmembrane region" description="Helical" evidence="6">
    <location>
        <begin position="170"/>
        <end position="189"/>
    </location>
</feature>
<keyword evidence="3 6" id="KW-0812">Transmembrane</keyword>
<proteinExistence type="predicted"/>
<dbReference type="GO" id="GO:0015171">
    <property type="term" value="F:amino acid transmembrane transporter activity"/>
    <property type="evidence" value="ECO:0007669"/>
    <property type="project" value="TreeGrafter"/>
</dbReference>
<evidence type="ECO:0000256" key="4">
    <source>
        <dbReference type="ARBA" id="ARBA00022989"/>
    </source>
</evidence>
<keyword evidence="4 6" id="KW-1133">Transmembrane helix</keyword>
<protein>
    <submittedName>
        <fullName evidence="7">Amino acid permease</fullName>
    </submittedName>
</protein>
<dbReference type="InterPro" id="IPR004840">
    <property type="entry name" value="Amino_acid_permease_CS"/>
</dbReference>
<dbReference type="Proteomes" id="UP000243686">
    <property type="component" value="Unassembled WGS sequence"/>
</dbReference>
<dbReference type="Pfam" id="PF13520">
    <property type="entry name" value="AA_permease_2"/>
    <property type="match status" value="1"/>
</dbReference>
<evidence type="ECO:0000313" key="8">
    <source>
        <dbReference type="Proteomes" id="UP000243686"/>
    </source>
</evidence>
<dbReference type="PANTHER" id="PTHR43243:SF4">
    <property type="entry name" value="CATIONIC AMINO ACID TRANSPORTER 4"/>
    <property type="match status" value="1"/>
</dbReference>
<sequence length="426" mass="47278">MKFRIISLPEFFRRIIRRKPLRSATTLKTPLNRCLSLAHLTAFCVSSIIGIGLYDLAGQLVRKYTGPSTVFNYLIVSITVVSTSLCLAELTTLMPRAGSLYIYTYVTFGECAAFCTGWIMVSVMIINTSATAKAFSDAVNRLTNGTIRHWSNANLPSLGNSEIVDSTPDLLAMVFLILLALATLSGAYISMTASLVFSGLTVIILIALSVSCFVLGDVNNFHGEDSFLPYGFKGLLEGSLLSIFTVSGFEYVANASEEAKDPRRDIPIALVLSVLTCTMANLLISFGIAYVLPHWKIIDREQKNESWVSTQLRLKEAFALQFRLNAIICKTSITVHATEFLLKGSTRVFDLILKFTCGFSEFFNTNSKAPIPRWNQVNLSYTVLNVVSVLTDLFGEFWMTLYMKNHYQASTFSHFYCLRTILGGTN</sequence>
<feature type="transmembrane region" description="Helical" evidence="6">
    <location>
        <begin position="37"/>
        <end position="58"/>
    </location>
</feature>
<dbReference type="PANTHER" id="PTHR43243">
    <property type="entry name" value="INNER MEMBRANE TRANSPORTER YGJI-RELATED"/>
    <property type="match status" value="1"/>
</dbReference>
<dbReference type="GO" id="GO:0005886">
    <property type="term" value="C:plasma membrane"/>
    <property type="evidence" value="ECO:0007669"/>
    <property type="project" value="TreeGrafter"/>
</dbReference>
<dbReference type="InterPro" id="IPR002293">
    <property type="entry name" value="AA/rel_permease1"/>
</dbReference>
<feature type="transmembrane region" description="Helical" evidence="6">
    <location>
        <begin position="195"/>
        <end position="215"/>
    </location>
</feature>
<dbReference type="PROSITE" id="PS00218">
    <property type="entry name" value="AMINO_ACID_PERMEASE_1"/>
    <property type="match status" value="1"/>
</dbReference>
<dbReference type="EMBL" id="KV892127">
    <property type="protein sequence ID" value="OON21453.1"/>
    <property type="molecule type" value="Genomic_DNA"/>
</dbReference>
<evidence type="ECO:0000256" key="6">
    <source>
        <dbReference type="SAM" id="Phobius"/>
    </source>
</evidence>
<feature type="transmembrane region" description="Helical" evidence="6">
    <location>
        <begin position="102"/>
        <end position="126"/>
    </location>
</feature>
<evidence type="ECO:0000256" key="2">
    <source>
        <dbReference type="ARBA" id="ARBA00022448"/>
    </source>
</evidence>
<dbReference type="AlphaFoldDB" id="A0A1S8X4R6"/>
<evidence type="ECO:0000313" key="7">
    <source>
        <dbReference type="EMBL" id="OON21453.1"/>
    </source>
</evidence>
<reference evidence="7 8" key="1">
    <citation type="submission" date="2015-03" db="EMBL/GenBank/DDBJ databases">
        <title>Draft genome of the nematode, Opisthorchis viverrini.</title>
        <authorList>
            <person name="Mitreva M."/>
        </authorList>
    </citation>
    <scope>NUCLEOTIDE SEQUENCE [LARGE SCALE GENOMIC DNA]</scope>
    <source>
        <strain evidence="7">Khon Kaen</strain>
    </source>
</reference>
<name>A0A1S8X4R6_OPIVI</name>
<gene>
    <name evidence="7" type="ORF">X801_02654</name>
</gene>
<keyword evidence="8" id="KW-1185">Reference proteome</keyword>